<reference evidence="4" key="1">
    <citation type="submission" date="2022-03" db="EMBL/GenBank/DDBJ databases">
        <title>A functionally conserved STORR gene fusion in Papaver species that diverged 16.8 million years ago.</title>
        <authorList>
            <person name="Catania T."/>
        </authorList>
    </citation>
    <scope>NUCLEOTIDE SEQUENCE</scope>
    <source>
        <strain evidence="4">S-191538</strain>
    </source>
</reference>
<keyword evidence="5" id="KW-1185">Reference proteome</keyword>
<comment type="caution">
    <text evidence="4">The sequence shown here is derived from an EMBL/GenBank/DDBJ whole genome shotgun (WGS) entry which is preliminary data.</text>
</comment>
<feature type="region of interest" description="Disordered" evidence="2">
    <location>
        <begin position="277"/>
        <end position="379"/>
    </location>
</feature>
<name>A0AA41S394_PAPNU</name>
<evidence type="ECO:0000256" key="2">
    <source>
        <dbReference type="SAM" id="MobiDB-lite"/>
    </source>
</evidence>
<dbReference type="Pfam" id="PF10033">
    <property type="entry name" value="ATG13"/>
    <property type="match status" value="1"/>
</dbReference>
<feature type="region of interest" description="Disordered" evidence="2">
    <location>
        <begin position="517"/>
        <end position="543"/>
    </location>
</feature>
<feature type="region of interest" description="Disordered" evidence="2">
    <location>
        <begin position="1"/>
        <end position="23"/>
    </location>
</feature>
<dbReference type="GO" id="GO:1990316">
    <property type="term" value="C:Atg1/ULK1 kinase complex"/>
    <property type="evidence" value="ECO:0007669"/>
    <property type="project" value="InterPro"/>
</dbReference>
<dbReference type="EMBL" id="JAJJMA010122316">
    <property type="protein sequence ID" value="MCL7032332.1"/>
    <property type="molecule type" value="Genomic_DNA"/>
</dbReference>
<organism evidence="4 5">
    <name type="scientific">Papaver nudicaule</name>
    <name type="common">Iceland poppy</name>
    <dbReference type="NCBI Taxonomy" id="74823"/>
    <lineage>
        <taxon>Eukaryota</taxon>
        <taxon>Viridiplantae</taxon>
        <taxon>Streptophyta</taxon>
        <taxon>Embryophyta</taxon>
        <taxon>Tracheophyta</taxon>
        <taxon>Spermatophyta</taxon>
        <taxon>Magnoliopsida</taxon>
        <taxon>Ranunculales</taxon>
        <taxon>Papaveraceae</taxon>
        <taxon>Papaveroideae</taxon>
        <taxon>Papaver</taxon>
    </lineage>
</organism>
<feature type="compositionally biased region" description="Pro residues" evidence="2">
    <location>
        <begin position="363"/>
        <end position="373"/>
    </location>
</feature>
<dbReference type="GO" id="GO:0000407">
    <property type="term" value="C:phagophore assembly site"/>
    <property type="evidence" value="ECO:0007669"/>
    <property type="project" value="TreeGrafter"/>
</dbReference>
<feature type="region of interest" description="Disordered" evidence="2">
    <location>
        <begin position="410"/>
        <end position="452"/>
    </location>
</feature>
<gene>
    <name evidence="4" type="ORF">MKW94_015698</name>
</gene>
<dbReference type="Gene3D" id="3.30.900.10">
    <property type="entry name" value="HORMA domain"/>
    <property type="match status" value="1"/>
</dbReference>
<evidence type="ECO:0000259" key="3">
    <source>
        <dbReference type="Pfam" id="PF10033"/>
    </source>
</evidence>
<dbReference type="InterPro" id="IPR040182">
    <property type="entry name" value="ATG13"/>
</dbReference>
<feature type="compositionally biased region" description="Polar residues" evidence="2">
    <location>
        <begin position="285"/>
        <end position="295"/>
    </location>
</feature>
<dbReference type="GO" id="GO:0000423">
    <property type="term" value="P:mitophagy"/>
    <property type="evidence" value="ECO:0007669"/>
    <property type="project" value="TreeGrafter"/>
</dbReference>
<feature type="compositionally biased region" description="Basic and acidic residues" evidence="2">
    <location>
        <begin position="1"/>
        <end position="10"/>
    </location>
</feature>
<feature type="compositionally biased region" description="Low complexity" evidence="2">
    <location>
        <begin position="322"/>
        <end position="338"/>
    </location>
</feature>
<proteinExistence type="predicted"/>
<sequence>MQEKRKKEGGKMAFHGSPHSESGRSEQIISQFLLKSLHIILDSRISSLRPSDHSGDLTSASRAKKSDKWFHLALGDRPAALENLHFWHRNLMDPMIIDIILVHDDLGTYSSDDLFATPGDRASAETVIERWVVQYESPRTMPSQPSEGSVSYGKTYKKSIILLRSLYAVMRLLPAYRIFRRLSTSNQTCSFDIIYKVSSFSEPFSREEEETMKVYNFAPVEAHPGRLCISTTYRPTLSDFNLELSTSLPPQLIMDYVGSPATDPMKVFPSAEDRATSFPLRGAHSPSSSTFQRPHSWTPGLHRAAPFTQNYQLSGSPPAYRTSTTPSDYSPSPPDIYSNRSQSYKISSQRRGLSSDEYQLSPPFSPSPSPSPPTHVSGFNSLQSRLRSERSESAPVNIPMPMMARNSRLFTHSSSDPNRHALPPMSPRSTKYDHSSQESSSGSRSFRRMDASRAAELPSGISNLNLYSGHKALKDGKDDSGRFSGVMSSRSSSRLSFQDDLDDCEFSCPFAVDDVDTSDTQTRTFGGREASDSSTSHALSSTRKSQDAAIGVLVHTLRTAPPLRQDQSCYSSQASKNEFDGEVSTAASGFFMPRKTSDALEELRSYRDMKDLLLSQSGNRDSADKRRTS</sequence>
<dbReference type="PANTHER" id="PTHR13430">
    <property type="match status" value="1"/>
</dbReference>
<feature type="domain" description="Autophagy-related protein 13 N-terminal" evidence="3">
    <location>
        <begin position="29"/>
        <end position="236"/>
    </location>
</feature>
<protein>
    <recommendedName>
        <fullName evidence="3">Autophagy-related protein 13 N-terminal domain-containing protein</fullName>
    </recommendedName>
</protein>
<evidence type="ECO:0000313" key="4">
    <source>
        <dbReference type="EMBL" id="MCL7032332.1"/>
    </source>
</evidence>
<evidence type="ECO:0000256" key="1">
    <source>
        <dbReference type="ARBA" id="ARBA00023006"/>
    </source>
</evidence>
<dbReference type="AlphaFoldDB" id="A0AA41S394"/>
<feature type="region of interest" description="Disordered" evidence="2">
    <location>
        <begin position="474"/>
        <end position="494"/>
    </location>
</feature>
<feature type="compositionally biased region" description="Low complexity" evidence="2">
    <location>
        <begin position="482"/>
        <end position="494"/>
    </location>
</feature>
<dbReference type="InterPro" id="IPR018731">
    <property type="entry name" value="Atg13_N"/>
</dbReference>
<dbReference type="GO" id="GO:0034727">
    <property type="term" value="P:piecemeal microautophagy of the nucleus"/>
    <property type="evidence" value="ECO:0007669"/>
    <property type="project" value="TreeGrafter"/>
</dbReference>
<dbReference type="InterPro" id="IPR036570">
    <property type="entry name" value="HORMA_dom_sf"/>
</dbReference>
<dbReference type="GO" id="GO:0005829">
    <property type="term" value="C:cytosol"/>
    <property type="evidence" value="ECO:0007669"/>
    <property type="project" value="TreeGrafter"/>
</dbReference>
<accession>A0AA41S394</accession>
<dbReference type="Proteomes" id="UP001177140">
    <property type="component" value="Unassembled WGS sequence"/>
</dbReference>
<feature type="compositionally biased region" description="Polar residues" evidence="2">
    <location>
        <begin position="339"/>
        <end position="358"/>
    </location>
</feature>
<evidence type="ECO:0000313" key="5">
    <source>
        <dbReference type="Proteomes" id="UP001177140"/>
    </source>
</evidence>
<feature type="compositionally biased region" description="Low complexity" evidence="2">
    <location>
        <begin position="532"/>
        <end position="543"/>
    </location>
</feature>
<dbReference type="PANTHER" id="PTHR13430:SF4">
    <property type="entry name" value="AUTOPHAGY-RELATED PROTEIN 13"/>
    <property type="match status" value="1"/>
</dbReference>
<dbReference type="FunFam" id="3.30.900.10:FF:000007">
    <property type="entry name" value="Autophagy-related protein 13a"/>
    <property type="match status" value="1"/>
</dbReference>
<dbReference type="GO" id="GO:0034497">
    <property type="term" value="P:protein localization to phagophore assembly site"/>
    <property type="evidence" value="ECO:0007669"/>
    <property type="project" value="TreeGrafter"/>
</dbReference>
<keyword evidence="1" id="KW-0072">Autophagy</keyword>